<dbReference type="InParanoid" id="A0A061EEV6"/>
<dbReference type="Proteomes" id="UP000026915">
    <property type="component" value="Chromosome 2"/>
</dbReference>
<evidence type="ECO:0000313" key="1">
    <source>
        <dbReference type="EMBL" id="EOY00799.1"/>
    </source>
</evidence>
<accession>A0A061EEV6</accession>
<evidence type="ECO:0000313" key="2">
    <source>
        <dbReference type="Proteomes" id="UP000026915"/>
    </source>
</evidence>
<keyword evidence="2" id="KW-1185">Reference proteome</keyword>
<dbReference type="Gramene" id="EOY00799">
    <property type="protein sequence ID" value="EOY00799"/>
    <property type="gene ID" value="TCM_010724"/>
</dbReference>
<organism evidence="1 2">
    <name type="scientific">Theobroma cacao</name>
    <name type="common">Cacao</name>
    <name type="synonym">Cocoa</name>
    <dbReference type="NCBI Taxonomy" id="3641"/>
    <lineage>
        <taxon>Eukaryota</taxon>
        <taxon>Viridiplantae</taxon>
        <taxon>Streptophyta</taxon>
        <taxon>Embryophyta</taxon>
        <taxon>Tracheophyta</taxon>
        <taxon>Spermatophyta</taxon>
        <taxon>Magnoliopsida</taxon>
        <taxon>eudicotyledons</taxon>
        <taxon>Gunneridae</taxon>
        <taxon>Pentapetalae</taxon>
        <taxon>rosids</taxon>
        <taxon>malvids</taxon>
        <taxon>Malvales</taxon>
        <taxon>Malvaceae</taxon>
        <taxon>Byttnerioideae</taxon>
        <taxon>Theobroma</taxon>
    </lineage>
</organism>
<proteinExistence type="predicted"/>
<sequence>MARCREIDYSSMTMVLNKELTELIQFSELRKLMTMVLNGELTYFLQYCPWMELALQSYKDSPTEYSGRGGSILVRMPSSLQSTYKLPIMRPACGGNRRTQRAGKETDIKSHWIMAWPAWVSFKHASKIHANRIPTPEGLTHLSR</sequence>
<dbReference type="EMBL" id="CM001880">
    <property type="protein sequence ID" value="EOY00799.1"/>
    <property type="molecule type" value="Genomic_DNA"/>
</dbReference>
<reference evidence="1 2" key="1">
    <citation type="journal article" date="2013" name="Genome Biol.">
        <title>The genome sequence of the most widely cultivated cacao type and its use to identify candidate genes regulating pod color.</title>
        <authorList>
            <person name="Motamayor J.C."/>
            <person name="Mockaitis K."/>
            <person name="Schmutz J."/>
            <person name="Haiminen N."/>
            <person name="Iii D.L."/>
            <person name="Cornejo O."/>
            <person name="Findley S.D."/>
            <person name="Zheng P."/>
            <person name="Utro F."/>
            <person name="Royaert S."/>
            <person name="Saski C."/>
            <person name="Jenkins J."/>
            <person name="Podicheti R."/>
            <person name="Zhao M."/>
            <person name="Scheffler B.E."/>
            <person name="Stack J.C."/>
            <person name="Feltus F.A."/>
            <person name="Mustiga G.M."/>
            <person name="Amores F."/>
            <person name="Phillips W."/>
            <person name="Marelli J.P."/>
            <person name="May G.D."/>
            <person name="Shapiro H."/>
            <person name="Ma J."/>
            <person name="Bustamante C.D."/>
            <person name="Schnell R.J."/>
            <person name="Main D."/>
            <person name="Gilbert D."/>
            <person name="Parida L."/>
            <person name="Kuhn D.N."/>
        </authorList>
    </citation>
    <scope>NUCLEOTIDE SEQUENCE [LARGE SCALE GENOMIC DNA]</scope>
    <source>
        <strain evidence="2">cv. Matina 1-6</strain>
    </source>
</reference>
<dbReference type="HOGENOM" id="CLU_1799961_0_0_1"/>
<protein>
    <submittedName>
        <fullName evidence="1">Uncharacterized protein</fullName>
    </submittedName>
</protein>
<name>A0A061EEV6_THECC</name>
<gene>
    <name evidence="1" type="ORF">TCM_010724</name>
</gene>
<dbReference type="AlphaFoldDB" id="A0A061EEV6"/>